<dbReference type="InterPro" id="IPR056726">
    <property type="entry name" value="DUF7824"/>
</dbReference>
<evidence type="ECO:0000313" key="2">
    <source>
        <dbReference type="EMBL" id="NYG19784.1"/>
    </source>
</evidence>
<comment type="caution">
    <text evidence="2">The sequence shown here is derived from an EMBL/GenBank/DDBJ whole genome shotgun (WGS) entry which is preliminary data.</text>
</comment>
<organism evidence="2 3">
    <name type="scientific">Agromyces hippuratus</name>
    <dbReference type="NCBI Taxonomy" id="286438"/>
    <lineage>
        <taxon>Bacteria</taxon>
        <taxon>Bacillati</taxon>
        <taxon>Actinomycetota</taxon>
        <taxon>Actinomycetes</taxon>
        <taxon>Micrococcales</taxon>
        <taxon>Microbacteriaceae</taxon>
        <taxon>Agromyces</taxon>
    </lineage>
</organism>
<dbReference type="Pfam" id="PF25148">
    <property type="entry name" value="DUF7824"/>
    <property type="match status" value="1"/>
</dbReference>
<feature type="domain" description="DUF7824" evidence="1">
    <location>
        <begin position="504"/>
        <end position="553"/>
    </location>
</feature>
<accession>A0A852WXJ2</accession>
<dbReference type="RefSeq" id="WP_179550014.1">
    <property type="nucleotide sequence ID" value="NZ_JACCFI010000001.1"/>
</dbReference>
<dbReference type="EMBL" id="JACCFI010000001">
    <property type="protein sequence ID" value="NYG19784.1"/>
    <property type="molecule type" value="Genomic_DNA"/>
</dbReference>
<name>A0A852WXJ2_9MICO</name>
<evidence type="ECO:0000313" key="3">
    <source>
        <dbReference type="Proteomes" id="UP000549066"/>
    </source>
</evidence>
<dbReference type="AlphaFoldDB" id="A0A852WXJ2"/>
<protein>
    <recommendedName>
        <fullName evidence="1">DUF7824 domain-containing protein</fullName>
    </recommendedName>
</protein>
<gene>
    <name evidence="2" type="ORF">BJY17_000531</name>
</gene>
<evidence type="ECO:0000259" key="1">
    <source>
        <dbReference type="Pfam" id="PF25148"/>
    </source>
</evidence>
<proteinExistence type="predicted"/>
<sequence>MTDALARSLELFRDLGWADARQAVALELPVGTEAQRREARAGLQRGDWDMWVTEGNTITRESVVGDADHGMLALFAIRVGADARRAEAVLGGPGSVPDQLATEVLATRGPDFAIAFTSRACRSNRRPWEHATSVHAGRAVRLVHHHGLPVPESVEYLKDWAVYAAVALGLEAELYPAGRGPIDAAVIRSRFIDHLRIGVAVGAPATGPFGAVVAAGFEQGWVDRDEAVPLVLSALDAAQRPGDRKVWAGVLTESLALTDAELVAHADALLGAISHADAPVITALAPTIIEFGDEYQAADVLSLSLAAKSKAARRIVLDAALRRSMPLTGEAAETAVIALSPIESGRDGTLAKAARALRERWGVATETVPETETASTAWQPAPEVWTVPRFQLPEVSSSALAEAAGVLYSRPDGAEDLEVDRFLELANAVARADAEAARAALRGLRPNWRAGASAAADWVARTRIRLLDRLVQPGGDDWRSDVVFGPMPAREAAVVQRLGEVPTLLSTPSWDDLRIAPDDLVERLQEYRDTGATASEADLFLAMIRLDLTLVEQRHLDALAVLEVPIVLQSGERMTVAAGPAARAFALDPLLEPSLVQDEDGDWRRDVIALPASLAQFPRRIDTTRYGWGTPLELPTWGDGTCSRDGLEAGSGFEWRQLARRSAPLTPRLAARMLCGLCSPHPKAATDMFEAVLEAWDRGLLRPGVADPCLLGRSGPGGAQLARVALELSEAGLGSVAWPLLDGFLGASLGAVRMTAGTAEATEAIGALLPGAIDAVATGIADPSTLDLPHTRTLAARPGSSRAVASAKAIAAQLPESTATPASGVASLESAVDLDAFWPAGDGTGAAIDDGVHLASSSHLRGSKRFVPIEFSLPEAPEVRYRALMAWSYALDREGQLDADTIAGDERRWLQWDDALGRIIPSEFRDRGAAENGPSSSDSVPPLTVLMVAVVLASLCSDVESRYSVDAMVAGRRFSADSVRLAMSRLLPLPDITPARMMGSIERETRALPVLWPMLTESVRYAASQSKPPSWLNRVLDAALLRAPLLRAAAAAGRIPAEHAAWPGLAELAARPGSSAALAKARSLAIELGLG</sequence>
<keyword evidence="3" id="KW-1185">Reference proteome</keyword>
<dbReference type="Proteomes" id="UP000549066">
    <property type="component" value="Unassembled WGS sequence"/>
</dbReference>
<reference evidence="2 3" key="1">
    <citation type="submission" date="2020-07" db="EMBL/GenBank/DDBJ databases">
        <title>Sequencing the genomes of 1000 actinobacteria strains.</title>
        <authorList>
            <person name="Klenk H.-P."/>
        </authorList>
    </citation>
    <scope>NUCLEOTIDE SEQUENCE [LARGE SCALE GENOMIC DNA]</scope>
    <source>
        <strain evidence="2 3">DSM 8598</strain>
    </source>
</reference>